<evidence type="ECO:0000313" key="2">
    <source>
        <dbReference type="Proteomes" id="UP000325783"/>
    </source>
</evidence>
<sequence>MISFAILWLSLNVLIYRVLKGSVKYLRNLKERPKPDNKDEFFNREITLEKTSFRRTDFPSYVPVYSHIPPEILLIRFKEENIKVTIALAFYGATQKGYIDTNGYYVNPDWIIMRKPI</sequence>
<reference evidence="1 2" key="1">
    <citation type="submission" date="2019-10" db="EMBL/GenBank/DDBJ databases">
        <authorList>
            <person name="Lin L.C."/>
        </authorList>
    </citation>
    <scope>NUCLEOTIDE SEQUENCE [LARGE SCALE GENOMIC DNA]</scope>
</reference>
<accession>A0A5P8PSS1</accession>
<name>A0A5P8PSS1_9CAUD</name>
<dbReference type="Proteomes" id="UP000325783">
    <property type="component" value="Segment"/>
</dbReference>
<keyword evidence="2" id="KW-1185">Reference proteome</keyword>
<dbReference type="EMBL" id="MN584918">
    <property type="protein sequence ID" value="QFR59841.1"/>
    <property type="molecule type" value="Genomic_DNA"/>
</dbReference>
<organism evidence="1 2">
    <name type="scientific">Vibrio phage phi50-12</name>
    <dbReference type="NCBI Taxonomy" id="2654972"/>
    <lineage>
        <taxon>Viruses</taxon>
        <taxon>Duplodnaviria</taxon>
        <taxon>Heunggongvirae</taxon>
        <taxon>Uroviricota</taxon>
        <taxon>Caudoviricetes</taxon>
        <taxon>Schitoviridae</taxon>
        <taxon>Penintadodekavirus</taxon>
        <taxon>Penintadodekavirus 5012</taxon>
    </lineage>
</organism>
<protein>
    <submittedName>
        <fullName evidence="1">Uncharacterized protein</fullName>
    </submittedName>
</protein>
<gene>
    <name evidence="1" type="ORF">VOWphi5012_057</name>
</gene>
<evidence type="ECO:0000313" key="1">
    <source>
        <dbReference type="EMBL" id="QFR59841.1"/>
    </source>
</evidence>
<proteinExistence type="predicted"/>